<feature type="signal peptide" evidence="1">
    <location>
        <begin position="1"/>
        <end position="18"/>
    </location>
</feature>
<evidence type="ECO:0000313" key="3">
    <source>
        <dbReference type="Proteomes" id="UP001589896"/>
    </source>
</evidence>
<dbReference type="EMBL" id="JBHLTG010000002">
    <property type="protein sequence ID" value="MFC0678325.1"/>
    <property type="molecule type" value="Genomic_DNA"/>
</dbReference>
<organism evidence="2 3">
    <name type="scientific">Lysobacter korlensis</name>
    <dbReference type="NCBI Taxonomy" id="553636"/>
    <lineage>
        <taxon>Bacteria</taxon>
        <taxon>Pseudomonadati</taxon>
        <taxon>Pseudomonadota</taxon>
        <taxon>Gammaproteobacteria</taxon>
        <taxon>Lysobacterales</taxon>
        <taxon>Lysobacteraceae</taxon>
        <taxon>Lysobacter</taxon>
    </lineage>
</organism>
<protein>
    <recommendedName>
        <fullName evidence="4">Lipoprotein</fullName>
    </recommendedName>
</protein>
<comment type="caution">
    <text evidence="2">The sequence shown here is derived from an EMBL/GenBank/DDBJ whole genome shotgun (WGS) entry which is preliminary data.</text>
</comment>
<evidence type="ECO:0000313" key="2">
    <source>
        <dbReference type="EMBL" id="MFC0678325.1"/>
    </source>
</evidence>
<proteinExistence type="predicted"/>
<evidence type="ECO:0008006" key="4">
    <source>
        <dbReference type="Google" id="ProtNLM"/>
    </source>
</evidence>
<sequence length="132" mass="13708">MRVAVPALALTLSAVAMLAGCASSEPGPVEYGSVEDLLDAYLAAGGGPCNDWQQTNLVTLSAESGNCADGDAVLMTFTSEENRDAAVEGLHEYADMLGLHLLVGPNWIVNASDVRDVRGSLAGTLVMKEPTE</sequence>
<dbReference type="Proteomes" id="UP001589896">
    <property type="component" value="Unassembled WGS sequence"/>
</dbReference>
<feature type="chain" id="PRO_5045808917" description="Lipoprotein" evidence="1">
    <location>
        <begin position="19"/>
        <end position="132"/>
    </location>
</feature>
<reference evidence="2 3" key="1">
    <citation type="submission" date="2024-09" db="EMBL/GenBank/DDBJ databases">
        <authorList>
            <person name="Sun Q."/>
            <person name="Mori K."/>
        </authorList>
    </citation>
    <scope>NUCLEOTIDE SEQUENCE [LARGE SCALE GENOMIC DNA]</scope>
    <source>
        <strain evidence="2 3">KCTC 23076</strain>
    </source>
</reference>
<evidence type="ECO:0000256" key="1">
    <source>
        <dbReference type="SAM" id="SignalP"/>
    </source>
</evidence>
<gene>
    <name evidence="2" type="ORF">ACFFGH_10785</name>
</gene>
<accession>A0ABV6RMW8</accession>
<name>A0ABV6RMW8_9GAMM</name>
<dbReference type="RefSeq" id="WP_386668074.1">
    <property type="nucleotide sequence ID" value="NZ_JBHLTG010000002.1"/>
</dbReference>
<keyword evidence="1" id="KW-0732">Signal</keyword>
<dbReference type="PROSITE" id="PS51257">
    <property type="entry name" value="PROKAR_LIPOPROTEIN"/>
    <property type="match status" value="1"/>
</dbReference>
<keyword evidence="3" id="KW-1185">Reference proteome</keyword>